<accession>A0A1Z4ELR9</accession>
<dbReference type="PANTHER" id="PTHR30055:SF234">
    <property type="entry name" value="HTH-TYPE TRANSCRIPTIONAL REGULATOR BETI"/>
    <property type="match status" value="1"/>
</dbReference>
<dbReference type="InterPro" id="IPR001647">
    <property type="entry name" value="HTH_TetR"/>
</dbReference>
<dbReference type="GO" id="GO:0000976">
    <property type="term" value="F:transcription cis-regulatory region binding"/>
    <property type="evidence" value="ECO:0007669"/>
    <property type="project" value="TreeGrafter"/>
</dbReference>
<dbReference type="Proteomes" id="UP000217736">
    <property type="component" value="Chromosome"/>
</dbReference>
<dbReference type="RefSeq" id="WP_096441891.1">
    <property type="nucleotide sequence ID" value="NZ_AP018164.1"/>
</dbReference>
<keyword evidence="2" id="KW-0238">DNA-binding</keyword>
<evidence type="ECO:0000313" key="5">
    <source>
        <dbReference type="Proteomes" id="UP000217736"/>
    </source>
</evidence>
<evidence type="ECO:0000256" key="2">
    <source>
        <dbReference type="ARBA" id="ARBA00023125"/>
    </source>
</evidence>
<sequence>MRPRTIDDGELLDMLLSAFADLGYEGTSVRALCRHLGVSHSMIHHRYQSKEQAWYAAVDHAFGRLNAQLTEDLPDAEPLEILREVMTRFAKETIERPALARIIHAEAARPGPRFDYLFDAYMLPIQQRVATGLRTLQKEGIVRSGPVDVAFLFTTTWGLGGLAASREVVERAASRRTNHFKSAELTIDIIISGLAARCGSA</sequence>
<evidence type="ECO:0000256" key="3">
    <source>
        <dbReference type="ARBA" id="ARBA00023163"/>
    </source>
</evidence>
<dbReference type="Pfam" id="PF00440">
    <property type="entry name" value="TetR_N"/>
    <property type="match status" value="1"/>
</dbReference>
<dbReference type="OrthoDB" id="4303523at2"/>
<dbReference type="GO" id="GO:0003700">
    <property type="term" value="F:DNA-binding transcription factor activity"/>
    <property type="evidence" value="ECO:0007669"/>
    <property type="project" value="TreeGrafter"/>
</dbReference>
<dbReference type="PANTHER" id="PTHR30055">
    <property type="entry name" value="HTH-TYPE TRANSCRIPTIONAL REGULATOR RUTR"/>
    <property type="match status" value="1"/>
</dbReference>
<dbReference type="KEGG" id="mshg:MSG_03744"/>
<dbReference type="AlphaFoldDB" id="A0A1Z4ELR9"/>
<evidence type="ECO:0000256" key="1">
    <source>
        <dbReference type="ARBA" id="ARBA00023015"/>
    </source>
</evidence>
<dbReference type="Gene3D" id="1.10.357.10">
    <property type="entry name" value="Tetracycline Repressor, domain 2"/>
    <property type="match status" value="1"/>
</dbReference>
<organism evidence="4 5">
    <name type="scientific">Mycobacterium shigaense</name>
    <dbReference type="NCBI Taxonomy" id="722731"/>
    <lineage>
        <taxon>Bacteria</taxon>
        <taxon>Bacillati</taxon>
        <taxon>Actinomycetota</taxon>
        <taxon>Actinomycetes</taxon>
        <taxon>Mycobacteriales</taxon>
        <taxon>Mycobacteriaceae</taxon>
        <taxon>Mycobacterium</taxon>
        <taxon>Mycobacterium simiae complex</taxon>
    </lineage>
</organism>
<name>A0A1Z4ELR9_9MYCO</name>
<evidence type="ECO:0000313" key="4">
    <source>
        <dbReference type="EMBL" id="BAX93870.1"/>
    </source>
</evidence>
<dbReference type="SUPFAM" id="SSF48498">
    <property type="entry name" value="Tetracyclin repressor-like, C-terminal domain"/>
    <property type="match status" value="1"/>
</dbReference>
<reference evidence="5" key="1">
    <citation type="submission" date="2017-06" db="EMBL/GenBank/DDBJ databases">
        <title>Complete Genome Sequence of Mycobacterium shigaense.</title>
        <authorList>
            <person name="Fukano H."/>
            <person name="Yoshida M."/>
            <person name="Kazumi Y."/>
            <person name="Ogura Y."/>
            <person name="Mitarai S."/>
            <person name="Hayashi T."/>
            <person name="Hoshino Y."/>
        </authorList>
    </citation>
    <scope>NUCLEOTIDE SEQUENCE [LARGE SCALE GENOMIC DNA]</scope>
    <source>
        <strain evidence="5">UN-152</strain>
    </source>
</reference>
<gene>
    <name evidence="4" type="ORF">MSG_03744</name>
</gene>
<dbReference type="EMBL" id="AP018164">
    <property type="protein sequence ID" value="BAX93870.1"/>
    <property type="molecule type" value="Genomic_DNA"/>
</dbReference>
<keyword evidence="3" id="KW-0804">Transcription</keyword>
<protein>
    <submittedName>
        <fullName evidence="4">Putative transcriptional regulator, TetR</fullName>
    </submittedName>
</protein>
<keyword evidence="1" id="KW-0805">Transcription regulation</keyword>
<keyword evidence="5" id="KW-1185">Reference proteome</keyword>
<dbReference type="PROSITE" id="PS50977">
    <property type="entry name" value="HTH_TETR_2"/>
    <property type="match status" value="1"/>
</dbReference>
<proteinExistence type="predicted"/>
<dbReference type="InterPro" id="IPR036271">
    <property type="entry name" value="Tet_transcr_reg_TetR-rel_C_sf"/>
</dbReference>
<dbReference type="InterPro" id="IPR009057">
    <property type="entry name" value="Homeodomain-like_sf"/>
</dbReference>
<dbReference type="SUPFAM" id="SSF46689">
    <property type="entry name" value="Homeodomain-like"/>
    <property type="match status" value="1"/>
</dbReference>
<dbReference type="InterPro" id="IPR050109">
    <property type="entry name" value="HTH-type_TetR-like_transc_reg"/>
</dbReference>